<reference evidence="2 3" key="1">
    <citation type="journal article" date="2024" name="Science">
        <title>Giant polyketide synthase enzymes in the biosynthesis of giant marine polyether toxins.</title>
        <authorList>
            <person name="Fallon T.R."/>
            <person name="Shende V.V."/>
            <person name="Wierzbicki I.H."/>
            <person name="Pendleton A.L."/>
            <person name="Watervoot N.F."/>
            <person name="Auber R.P."/>
            <person name="Gonzalez D.J."/>
            <person name="Wisecaver J.H."/>
            <person name="Moore B.S."/>
        </authorList>
    </citation>
    <scope>NUCLEOTIDE SEQUENCE [LARGE SCALE GENOMIC DNA]</scope>
    <source>
        <strain evidence="2 3">12B1</strain>
    </source>
</reference>
<feature type="region of interest" description="Disordered" evidence="1">
    <location>
        <begin position="66"/>
        <end position="86"/>
    </location>
</feature>
<evidence type="ECO:0000313" key="3">
    <source>
        <dbReference type="Proteomes" id="UP001515480"/>
    </source>
</evidence>
<dbReference type="AlphaFoldDB" id="A0AB34K751"/>
<sequence length="759" mass="86187">MVSRPQKARLAACLLSAVLLVLQCFLYVHRQTGFLSPHFISSSSGSHNAGGMAVGGLDAWQLLPQGNSSRHASSRSREGKDCGGQSTDFPRNRILIIHEQHLQSMGCDVRLLRFIKDLLYLNQEVSMMFRGTTPAKMRQPKSKQLASILHINDFEEDQLRKGLRAPPGLYEWTNAERFAQLMALGYFNMVVIFLWFWYDPQPSVAELVLPLVRAHAPADKQPFVALLCDDAHAIRSLRLGEVEIHPATRNGYNDRARNYMVRQNNMYRLVDMVMHISPMDQVAEKESFPFIKYYKLLRMPIRAFRILNKNMPAPMQDRSFLRTANVGFIGNGLTPTNHLGIQWYLEHCWEDVRRQLPGVRMRLIGRPPGERMVKGIPVPCIKTEDPHCGWAWGTMYSGREAENGIDELGYLSAEGLLEEVLSWRLMIVPVLRTTGVNTKILVALELGVPLVITPVAASPFDLPENETIVAFADQALDFVQQTVYVYTVSWLWTQLSRASRQHWENLATHDPARNDVRTVLTTVCEDTTTSHYLAHWEPPRIAGEPQRPLVTLPESCEDEKKNACALTPPISSVCLDHNQSSNGRAPLILVTSYSMNQMFPEFSSHMKQMWERICAVCQLKCSRRAVGDAYLLNDVQVLIDEHVALPLAELDGLHYRLVLYSWDPGKMGRFFHFDATLLETIGATERIVAQTFRRREASVVVRINQEMRTGGFLYSWRKVLIHLGFAKTAVTKLLQTEISKHEGNWTRDLLAHMATFKAG</sequence>
<comment type="caution">
    <text evidence="2">The sequence shown here is derived from an EMBL/GenBank/DDBJ whole genome shotgun (WGS) entry which is preliminary data.</text>
</comment>
<gene>
    <name evidence="2" type="ORF">AB1Y20_009848</name>
</gene>
<evidence type="ECO:0000313" key="2">
    <source>
        <dbReference type="EMBL" id="KAL1528505.1"/>
    </source>
</evidence>
<name>A0AB34K751_PRYPA</name>
<dbReference type="EMBL" id="JBGBPQ010000002">
    <property type="protein sequence ID" value="KAL1528505.1"/>
    <property type="molecule type" value="Genomic_DNA"/>
</dbReference>
<accession>A0AB34K751</accession>
<evidence type="ECO:0000256" key="1">
    <source>
        <dbReference type="SAM" id="MobiDB-lite"/>
    </source>
</evidence>
<dbReference type="Proteomes" id="UP001515480">
    <property type="component" value="Unassembled WGS sequence"/>
</dbReference>
<keyword evidence="3" id="KW-1185">Reference proteome</keyword>
<protein>
    <submittedName>
        <fullName evidence="2">Uncharacterized protein</fullName>
    </submittedName>
</protein>
<organism evidence="2 3">
    <name type="scientific">Prymnesium parvum</name>
    <name type="common">Toxic golden alga</name>
    <dbReference type="NCBI Taxonomy" id="97485"/>
    <lineage>
        <taxon>Eukaryota</taxon>
        <taxon>Haptista</taxon>
        <taxon>Haptophyta</taxon>
        <taxon>Prymnesiophyceae</taxon>
        <taxon>Prymnesiales</taxon>
        <taxon>Prymnesiaceae</taxon>
        <taxon>Prymnesium</taxon>
    </lineage>
</organism>
<proteinExistence type="predicted"/>